<organism evidence="2 3">
    <name type="scientific">Besnoitia besnoiti</name>
    <name type="common">Apicomplexan protozoan</name>
    <dbReference type="NCBI Taxonomy" id="94643"/>
    <lineage>
        <taxon>Eukaryota</taxon>
        <taxon>Sar</taxon>
        <taxon>Alveolata</taxon>
        <taxon>Apicomplexa</taxon>
        <taxon>Conoidasida</taxon>
        <taxon>Coccidia</taxon>
        <taxon>Eucoccidiorida</taxon>
        <taxon>Eimeriorina</taxon>
        <taxon>Sarcocystidae</taxon>
        <taxon>Besnoitia</taxon>
    </lineage>
</organism>
<dbReference type="STRING" id="94643.A0A2A9M7G8"/>
<evidence type="ECO:0000313" key="3">
    <source>
        <dbReference type="Proteomes" id="UP000224006"/>
    </source>
</evidence>
<evidence type="ECO:0000313" key="2">
    <source>
        <dbReference type="EMBL" id="PFH31312.1"/>
    </source>
</evidence>
<proteinExistence type="predicted"/>
<gene>
    <name evidence="2" type="ORF">BESB_027470</name>
</gene>
<keyword evidence="3" id="KW-1185">Reference proteome</keyword>
<dbReference type="VEuPathDB" id="ToxoDB:BESB_027470"/>
<reference evidence="2 3" key="1">
    <citation type="submission" date="2017-09" db="EMBL/GenBank/DDBJ databases">
        <title>Genome sequencing of Besnoitia besnoiti strain Bb-Ger1.</title>
        <authorList>
            <person name="Schares G."/>
            <person name="Venepally P."/>
            <person name="Lorenzi H.A."/>
        </authorList>
    </citation>
    <scope>NUCLEOTIDE SEQUENCE [LARGE SCALE GENOMIC DNA]</scope>
    <source>
        <strain evidence="2 3">Bb-Ger1</strain>
    </source>
</reference>
<dbReference type="KEGG" id="bbes:BESB_027470"/>
<evidence type="ECO:0000256" key="1">
    <source>
        <dbReference type="SAM" id="MobiDB-lite"/>
    </source>
</evidence>
<feature type="compositionally biased region" description="Low complexity" evidence="1">
    <location>
        <begin position="245"/>
        <end position="255"/>
    </location>
</feature>
<feature type="compositionally biased region" description="Low complexity" evidence="1">
    <location>
        <begin position="185"/>
        <end position="223"/>
    </location>
</feature>
<feature type="region of interest" description="Disordered" evidence="1">
    <location>
        <begin position="245"/>
        <end position="303"/>
    </location>
</feature>
<accession>A0A2A9M7G8</accession>
<protein>
    <submittedName>
        <fullName evidence="2">Chloride transporter, chloride channel (ClC) family protein</fullName>
    </submittedName>
</protein>
<dbReference type="OrthoDB" id="10462828at2759"/>
<sequence>MRAHYAAAAKWLPLLQLARELRNVRELELVFGDRLWCAVEAAVEENSPRSSRHISSGDLLLRFLWCAVVTQYSTRLIKLIPKLLKLVPEKAEPALASLNPLHGLYPHPRGAAAEASGEGADAHRSSAESPLRLSASSCRSRVLRPQPPPPRPHGSSALPSLRTVAISGRNKRSALAVAKSLTPHPSASASAPADSSSEGNTCGAQSEASAAGEGRSLPRSSPRLSPPPASGCVSLSCSSSSACSRSLASSPSLRPRSLRDSPESCHSGESSARVGPRLPPEPHVEGSTDPRLAAASAPLPSARGGSPVCAMQSNWLEEIALLHMPLESCGFAFAAVREAGDSAARVVALQSTTLMYKKLEFSLSLQKKASLACFNIVLVNCAWLRRHPSAQGRRHSTLSTQRARFCVGCLSEGS</sequence>
<feature type="compositionally biased region" description="Low complexity" evidence="1">
    <location>
        <begin position="110"/>
        <end position="119"/>
    </location>
</feature>
<dbReference type="Proteomes" id="UP000224006">
    <property type="component" value="Unassembled WGS sequence"/>
</dbReference>
<dbReference type="GeneID" id="40307799"/>
<feature type="region of interest" description="Disordered" evidence="1">
    <location>
        <begin position="180"/>
        <end position="230"/>
    </location>
</feature>
<comment type="caution">
    <text evidence="2">The sequence shown here is derived from an EMBL/GenBank/DDBJ whole genome shotgun (WGS) entry which is preliminary data.</text>
</comment>
<dbReference type="RefSeq" id="XP_029215321.1">
    <property type="nucleotide sequence ID" value="XM_029361421.1"/>
</dbReference>
<dbReference type="EMBL" id="NWUJ01000015">
    <property type="protein sequence ID" value="PFH31312.1"/>
    <property type="molecule type" value="Genomic_DNA"/>
</dbReference>
<feature type="region of interest" description="Disordered" evidence="1">
    <location>
        <begin position="109"/>
        <end position="160"/>
    </location>
</feature>
<dbReference type="AlphaFoldDB" id="A0A2A9M7G8"/>
<name>A0A2A9M7G8_BESBE</name>
<feature type="compositionally biased region" description="Low complexity" evidence="1">
    <location>
        <begin position="290"/>
        <end position="303"/>
    </location>
</feature>